<dbReference type="Pfam" id="PF00581">
    <property type="entry name" value="Rhodanese"/>
    <property type="match status" value="2"/>
</dbReference>
<feature type="domain" description="Rhodanese" evidence="2">
    <location>
        <begin position="227"/>
        <end position="319"/>
    </location>
</feature>
<sequence>MLKRKTNYTILLILVLSLLLSGCGQQAAPTTSSTVLPTTSSTPAEDPVKVVKGAINTFYYTAADSGSYLIAPDKLKAELEKNPANYLVLDVRKATDYTKGHINGAVNVPFGTDIGINLDKIRAAAKGKTVVVICYSGQSAAQVTSTLNIAGIKTLTLIGGMGSPDPVKGWLGSKYPVVTDAVNMPSSPAVDSPNKTIDKVVKDYFFKLPEDSNFIDGKILHDKLASSPDSYMLVDIRKPEDFAKGHIKGAINYPYGTEIAKNLDTIIEKGKGKTVIVNCYSGITAGQTVALLNTIGVNAKSLLSGYEVGWAKLFPTEVQQ</sequence>
<keyword evidence="1" id="KW-0732">Signal</keyword>
<evidence type="ECO:0000259" key="2">
    <source>
        <dbReference type="PROSITE" id="PS50206"/>
    </source>
</evidence>
<proteinExistence type="predicted"/>
<dbReference type="Proteomes" id="UP000186102">
    <property type="component" value="Unassembled WGS sequence"/>
</dbReference>
<comment type="caution">
    <text evidence="3">The sequence shown here is derived from an EMBL/GenBank/DDBJ whole genome shotgun (WGS) entry which is preliminary data.</text>
</comment>
<evidence type="ECO:0000313" key="4">
    <source>
        <dbReference type="Proteomes" id="UP000186102"/>
    </source>
</evidence>
<dbReference type="InterPro" id="IPR036873">
    <property type="entry name" value="Rhodanese-like_dom_sf"/>
</dbReference>
<feature type="domain" description="Rhodanese" evidence="2">
    <location>
        <begin position="82"/>
        <end position="179"/>
    </location>
</feature>
<dbReference type="EMBL" id="MLBF01000006">
    <property type="protein sequence ID" value="OLN32742.1"/>
    <property type="molecule type" value="Genomic_DNA"/>
</dbReference>
<dbReference type="SMART" id="SM00450">
    <property type="entry name" value="RHOD"/>
    <property type="match status" value="2"/>
</dbReference>
<name>A0A1Q8QZE9_9FIRM</name>
<feature type="signal peptide" evidence="1">
    <location>
        <begin position="1"/>
        <end position="27"/>
    </location>
</feature>
<dbReference type="PANTHER" id="PTHR43031">
    <property type="entry name" value="FAD-DEPENDENT OXIDOREDUCTASE"/>
    <property type="match status" value="1"/>
</dbReference>
<evidence type="ECO:0000256" key="1">
    <source>
        <dbReference type="SAM" id="SignalP"/>
    </source>
</evidence>
<dbReference type="AlphaFoldDB" id="A0A1Q8QZE9"/>
<dbReference type="SUPFAM" id="SSF52821">
    <property type="entry name" value="Rhodanese/Cell cycle control phosphatase"/>
    <property type="match status" value="2"/>
</dbReference>
<dbReference type="PANTHER" id="PTHR43031:SF1">
    <property type="entry name" value="PYRIDINE NUCLEOTIDE-DISULPHIDE OXIDOREDUCTASE"/>
    <property type="match status" value="1"/>
</dbReference>
<dbReference type="CDD" id="cd00158">
    <property type="entry name" value="RHOD"/>
    <property type="match status" value="2"/>
</dbReference>
<dbReference type="STRING" id="1888891.DSOL_1188"/>
<gene>
    <name evidence="3" type="ORF">DSOL_1188</name>
</gene>
<accession>A0A1Q8QZE9</accession>
<dbReference type="RefSeq" id="WP_075363942.1">
    <property type="nucleotide sequence ID" value="NZ_MLBF01000006.1"/>
</dbReference>
<dbReference type="Gene3D" id="3.40.250.10">
    <property type="entry name" value="Rhodanese-like domain"/>
    <property type="match status" value="2"/>
</dbReference>
<dbReference type="InterPro" id="IPR050229">
    <property type="entry name" value="GlpE_sulfurtransferase"/>
</dbReference>
<dbReference type="InterPro" id="IPR001763">
    <property type="entry name" value="Rhodanese-like_dom"/>
</dbReference>
<feature type="chain" id="PRO_5010379114" evidence="1">
    <location>
        <begin position="28"/>
        <end position="320"/>
    </location>
</feature>
<keyword evidence="4" id="KW-1185">Reference proteome</keyword>
<dbReference type="PROSITE" id="PS51257">
    <property type="entry name" value="PROKAR_LIPOPROTEIN"/>
    <property type="match status" value="1"/>
</dbReference>
<protein>
    <submittedName>
        <fullName evidence="3">Rhodanese</fullName>
    </submittedName>
</protein>
<dbReference type="OrthoDB" id="9800872at2"/>
<reference evidence="3 4" key="1">
    <citation type="submission" date="2016-09" db="EMBL/GenBank/DDBJ databases">
        <title>Complete genome of Desulfosporosinus sp. OL.</title>
        <authorList>
            <person name="Mardanov A."/>
            <person name="Beletsky A."/>
            <person name="Panova A."/>
            <person name="Karnachuk O."/>
            <person name="Ravin N."/>
        </authorList>
    </citation>
    <scope>NUCLEOTIDE SEQUENCE [LARGE SCALE GENOMIC DNA]</scope>
    <source>
        <strain evidence="3 4">OL</strain>
    </source>
</reference>
<organism evidence="3 4">
    <name type="scientific">Desulfosporosinus metallidurans</name>
    <dbReference type="NCBI Taxonomy" id="1888891"/>
    <lineage>
        <taxon>Bacteria</taxon>
        <taxon>Bacillati</taxon>
        <taxon>Bacillota</taxon>
        <taxon>Clostridia</taxon>
        <taxon>Eubacteriales</taxon>
        <taxon>Desulfitobacteriaceae</taxon>
        <taxon>Desulfosporosinus</taxon>
    </lineage>
</organism>
<evidence type="ECO:0000313" key="3">
    <source>
        <dbReference type="EMBL" id="OLN32742.1"/>
    </source>
</evidence>
<dbReference type="PROSITE" id="PS50206">
    <property type="entry name" value="RHODANESE_3"/>
    <property type="match status" value="2"/>
</dbReference>